<organism evidence="1">
    <name type="scientific">Siphoviridae sp. ct9lR64</name>
    <dbReference type="NCBI Taxonomy" id="2826178"/>
    <lineage>
        <taxon>Viruses</taxon>
        <taxon>Duplodnaviria</taxon>
        <taxon>Heunggongvirae</taxon>
        <taxon>Uroviricota</taxon>
        <taxon>Caudoviricetes</taxon>
    </lineage>
</organism>
<dbReference type="EMBL" id="BK015760">
    <property type="protein sequence ID" value="DAE23806.1"/>
    <property type="molecule type" value="Genomic_DNA"/>
</dbReference>
<sequence>MGGQKVIDITITPEHLEKLYLENGFCYTENAELLSEEMSELNKELIKLIRRRKKCAMAELENIPIIITEAKPSIAEEMAHVYICMEAIKDILGIKGSDIQRYIDAKEMKK</sequence>
<dbReference type="GO" id="GO:0016787">
    <property type="term" value="F:hydrolase activity"/>
    <property type="evidence" value="ECO:0007669"/>
    <property type="project" value="UniProtKB-KW"/>
</dbReference>
<evidence type="ECO:0000313" key="1">
    <source>
        <dbReference type="EMBL" id="DAE23806.1"/>
    </source>
</evidence>
<protein>
    <submittedName>
        <fullName evidence="1">RS21-C6, HYDROLASE</fullName>
    </submittedName>
</protein>
<keyword evidence="1" id="KW-0378">Hydrolase</keyword>
<accession>A0A8S5QX64</accession>
<proteinExistence type="predicted"/>
<reference evidence="1" key="1">
    <citation type="journal article" date="2021" name="Proc. Natl. Acad. Sci. U.S.A.">
        <title>A Catalog of Tens of Thousands of Viruses from Human Metagenomes Reveals Hidden Associations with Chronic Diseases.</title>
        <authorList>
            <person name="Tisza M.J."/>
            <person name="Buck C.B."/>
        </authorList>
    </citation>
    <scope>NUCLEOTIDE SEQUENCE</scope>
    <source>
        <strain evidence="1">Ct9lR64</strain>
    </source>
</reference>
<name>A0A8S5QX64_9CAUD</name>